<sequence>MSNIKYPAYLEDAFVTGYKQTDEDGDVFEFYNQPVGDLNIHDGKIIACDAFTFYGDDPFTDNFPKGKFPVELAIAKISANEDERTGFARIKFSNEAPVKWEFALIEGQDRSEVENGTMFGYGVDSGTGSFMDLSGHEAYTAAYDEDEKYYEKVVEQLDENFEDTRSWLLWQKKNQNVAIFSTGWGDGIYQSYVGFDTNGNICRLVTDFGLLDWPE</sequence>
<dbReference type="OrthoDB" id="9789980at2"/>
<dbReference type="RefSeq" id="WP_111595698.1">
    <property type="nucleotide sequence ID" value="NZ_QLLL01000001.1"/>
</dbReference>
<keyword evidence="2" id="KW-1185">Reference proteome</keyword>
<evidence type="ECO:0000313" key="1">
    <source>
        <dbReference type="EMBL" id="RAJ10552.1"/>
    </source>
</evidence>
<dbReference type="Proteomes" id="UP000249547">
    <property type="component" value="Unassembled WGS sequence"/>
</dbReference>
<proteinExistence type="predicted"/>
<gene>
    <name evidence="1" type="ORF">LX64_00156</name>
</gene>
<dbReference type="AlphaFoldDB" id="A0A327R3L5"/>
<dbReference type="Pfam" id="PF14025">
    <property type="entry name" value="DUF4241"/>
    <property type="match status" value="1"/>
</dbReference>
<organism evidence="1 2">
    <name type="scientific">Chitinophaga skermanii</name>
    <dbReference type="NCBI Taxonomy" id="331697"/>
    <lineage>
        <taxon>Bacteria</taxon>
        <taxon>Pseudomonadati</taxon>
        <taxon>Bacteroidota</taxon>
        <taxon>Chitinophagia</taxon>
        <taxon>Chitinophagales</taxon>
        <taxon>Chitinophagaceae</taxon>
        <taxon>Chitinophaga</taxon>
    </lineage>
</organism>
<evidence type="ECO:0000313" key="2">
    <source>
        <dbReference type="Proteomes" id="UP000249547"/>
    </source>
</evidence>
<name>A0A327R3L5_9BACT</name>
<comment type="caution">
    <text evidence="1">The sequence shown here is derived from an EMBL/GenBank/DDBJ whole genome shotgun (WGS) entry which is preliminary data.</text>
</comment>
<dbReference type="EMBL" id="QLLL01000001">
    <property type="protein sequence ID" value="RAJ10552.1"/>
    <property type="molecule type" value="Genomic_DNA"/>
</dbReference>
<dbReference type="InterPro" id="IPR025335">
    <property type="entry name" value="DUF4241"/>
</dbReference>
<protein>
    <submittedName>
        <fullName evidence="1">Uncharacterized protein DUF4241</fullName>
    </submittedName>
</protein>
<accession>A0A327R3L5</accession>
<reference evidence="1 2" key="1">
    <citation type="submission" date="2018-06" db="EMBL/GenBank/DDBJ databases">
        <title>Genomic Encyclopedia of Archaeal and Bacterial Type Strains, Phase II (KMG-II): from individual species to whole genera.</title>
        <authorList>
            <person name="Goeker M."/>
        </authorList>
    </citation>
    <scope>NUCLEOTIDE SEQUENCE [LARGE SCALE GENOMIC DNA]</scope>
    <source>
        <strain evidence="1 2">DSM 23857</strain>
    </source>
</reference>